<dbReference type="EMBL" id="CM001220">
    <property type="protein sequence ID" value="KEH29204.1"/>
    <property type="molecule type" value="Genomic_DNA"/>
</dbReference>
<dbReference type="Proteomes" id="UP000002051">
    <property type="component" value="Chromosome 4"/>
</dbReference>
<protein>
    <submittedName>
        <fullName evidence="1 2">Uncharacterized protein</fullName>
    </submittedName>
</protein>
<dbReference type="HOGENOM" id="CLU_3109420_0_0_1"/>
<evidence type="ECO:0000313" key="3">
    <source>
        <dbReference type="Proteomes" id="UP000002051"/>
    </source>
</evidence>
<name>A0A072UHH1_MEDTR</name>
<evidence type="ECO:0000313" key="1">
    <source>
        <dbReference type="EMBL" id="KEH29204.1"/>
    </source>
</evidence>
<reference evidence="1 3" key="2">
    <citation type="journal article" date="2014" name="BMC Genomics">
        <title>An improved genome release (version Mt4.0) for the model legume Medicago truncatula.</title>
        <authorList>
            <person name="Tang H."/>
            <person name="Krishnakumar V."/>
            <person name="Bidwell S."/>
            <person name="Rosen B."/>
            <person name="Chan A."/>
            <person name="Zhou S."/>
            <person name="Gentzbittel L."/>
            <person name="Childs K.L."/>
            <person name="Yandell M."/>
            <person name="Gundlach H."/>
            <person name="Mayer K.F."/>
            <person name="Schwartz D.C."/>
            <person name="Town C.D."/>
        </authorList>
    </citation>
    <scope>GENOME REANNOTATION</scope>
    <source>
        <strain evidence="1">A17</strain>
        <strain evidence="2 3">cv. Jemalong A17</strain>
    </source>
</reference>
<reference evidence="2" key="3">
    <citation type="submission" date="2015-04" db="UniProtKB">
        <authorList>
            <consortium name="EnsemblPlants"/>
        </authorList>
    </citation>
    <scope>IDENTIFICATION</scope>
    <source>
        <strain evidence="2">cv. Jemalong A17</strain>
    </source>
</reference>
<reference evidence="1 3" key="1">
    <citation type="journal article" date="2011" name="Nature">
        <title>The Medicago genome provides insight into the evolution of rhizobial symbioses.</title>
        <authorList>
            <person name="Young N.D."/>
            <person name="Debelle F."/>
            <person name="Oldroyd G.E."/>
            <person name="Geurts R."/>
            <person name="Cannon S.B."/>
            <person name="Udvardi M.K."/>
            <person name="Benedito V.A."/>
            <person name="Mayer K.F."/>
            <person name="Gouzy J."/>
            <person name="Schoof H."/>
            <person name="Van de Peer Y."/>
            <person name="Proost S."/>
            <person name="Cook D.R."/>
            <person name="Meyers B.C."/>
            <person name="Spannagl M."/>
            <person name="Cheung F."/>
            <person name="De Mita S."/>
            <person name="Krishnakumar V."/>
            <person name="Gundlach H."/>
            <person name="Zhou S."/>
            <person name="Mudge J."/>
            <person name="Bharti A.K."/>
            <person name="Murray J.D."/>
            <person name="Naoumkina M.A."/>
            <person name="Rosen B."/>
            <person name="Silverstein K.A."/>
            <person name="Tang H."/>
            <person name="Rombauts S."/>
            <person name="Zhao P.X."/>
            <person name="Zhou P."/>
            <person name="Barbe V."/>
            <person name="Bardou P."/>
            <person name="Bechner M."/>
            <person name="Bellec A."/>
            <person name="Berger A."/>
            <person name="Berges H."/>
            <person name="Bidwell S."/>
            <person name="Bisseling T."/>
            <person name="Choisne N."/>
            <person name="Couloux A."/>
            <person name="Denny R."/>
            <person name="Deshpande S."/>
            <person name="Dai X."/>
            <person name="Doyle J.J."/>
            <person name="Dudez A.M."/>
            <person name="Farmer A.D."/>
            <person name="Fouteau S."/>
            <person name="Franken C."/>
            <person name="Gibelin C."/>
            <person name="Gish J."/>
            <person name="Goldstein S."/>
            <person name="Gonzalez A.J."/>
            <person name="Green P.J."/>
            <person name="Hallab A."/>
            <person name="Hartog M."/>
            <person name="Hua A."/>
            <person name="Humphray S.J."/>
            <person name="Jeong D.H."/>
            <person name="Jing Y."/>
            <person name="Jocker A."/>
            <person name="Kenton S.M."/>
            <person name="Kim D.J."/>
            <person name="Klee K."/>
            <person name="Lai H."/>
            <person name="Lang C."/>
            <person name="Lin S."/>
            <person name="Macmil S.L."/>
            <person name="Magdelenat G."/>
            <person name="Matthews L."/>
            <person name="McCorrison J."/>
            <person name="Monaghan E.L."/>
            <person name="Mun J.H."/>
            <person name="Najar F.Z."/>
            <person name="Nicholson C."/>
            <person name="Noirot C."/>
            <person name="O'Bleness M."/>
            <person name="Paule C.R."/>
            <person name="Poulain J."/>
            <person name="Prion F."/>
            <person name="Qin B."/>
            <person name="Qu C."/>
            <person name="Retzel E.F."/>
            <person name="Riddle C."/>
            <person name="Sallet E."/>
            <person name="Samain S."/>
            <person name="Samson N."/>
            <person name="Sanders I."/>
            <person name="Saurat O."/>
            <person name="Scarpelli C."/>
            <person name="Schiex T."/>
            <person name="Segurens B."/>
            <person name="Severin A.J."/>
            <person name="Sherrier D.J."/>
            <person name="Shi R."/>
            <person name="Sims S."/>
            <person name="Singer S.R."/>
            <person name="Sinharoy S."/>
            <person name="Sterck L."/>
            <person name="Viollet A."/>
            <person name="Wang B.B."/>
            <person name="Wang K."/>
            <person name="Wang M."/>
            <person name="Wang X."/>
            <person name="Warfsmann J."/>
            <person name="Weissenbach J."/>
            <person name="White D.D."/>
            <person name="White J.D."/>
            <person name="Wiley G.B."/>
            <person name="Wincker P."/>
            <person name="Xing Y."/>
            <person name="Yang L."/>
            <person name="Yao Z."/>
            <person name="Ying F."/>
            <person name="Zhai J."/>
            <person name="Zhou L."/>
            <person name="Zuber A."/>
            <person name="Denarie J."/>
            <person name="Dixon R.A."/>
            <person name="May G.D."/>
            <person name="Schwartz D.C."/>
            <person name="Rogers J."/>
            <person name="Quetier F."/>
            <person name="Town C.D."/>
            <person name="Roe B.A."/>
        </authorList>
    </citation>
    <scope>NUCLEOTIDE SEQUENCE [LARGE SCALE GENOMIC DNA]</scope>
    <source>
        <strain evidence="1">A17</strain>
        <strain evidence="2 3">cv. Jemalong A17</strain>
    </source>
</reference>
<keyword evidence="3" id="KW-1185">Reference proteome</keyword>
<evidence type="ECO:0000313" key="2">
    <source>
        <dbReference type="EnsemblPlants" id="KEH29204"/>
    </source>
</evidence>
<proteinExistence type="predicted"/>
<sequence>MAITPRPDGHPQKISAMGRVKPRFYRYGLVSGEDNVNGYGHLGVHKYEEVH</sequence>
<accession>A0A072UHH1</accession>
<gene>
    <name evidence="1" type="ordered locus">MTR_4g028890</name>
</gene>
<organism evidence="1 3">
    <name type="scientific">Medicago truncatula</name>
    <name type="common">Barrel medic</name>
    <name type="synonym">Medicago tribuloides</name>
    <dbReference type="NCBI Taxonomy" id="3880"/>
    <lineage>
        <taxon>Eukaryota</taxon>
        <taxon>Viridiplantae</taxon>
        <taxon>Streptophyta</taxon>
        <taxon>Embryophyta</taxon>
        <taxon>Tracheophyta</taxon>
        <taxon>Spermatophyta</taxon>
        <taxon>Magnoliopsida</taxon>
        <taxon>eudicotyledons</taxon>
        <taxon>Gunneridae</taxon>
        <taxon>Pentapetalae</taxon>
        <taxon>rosids</taxon>
        <taxon>fabids</taxon>
        <taxon>Fabales</taxon>
        <taxon>Fabaceae</taxon>
        <taxon>Papilionoideae</taxon>
        <taxon>50 kb inversion clade</taxon>
        <taxon>NPAAA clade</taxon>
        <taxon>Hologalegina</taxon>
        <taxon>IRL clade</taxon>
        <taxon>Trifolieae</taxon>
        <taxon>Medicago</taxon>
    </lineage>
</organism>
<dbReference type="EnsemblPlants" id="KEH29204">
    <property type="protein sequence ID" value="KEH29204"/>
    <property type="gene ID" value="MTR_4g028890"/>
</dbReference>
<dbReference type="AlphaFoldDB" id="A0A072UHH1"/>